<proteinExistence type="predicted"/>
<reference evidence="3" key="3">
    <citation type="submission" date="2015-06" db="UniProtKB">
        <authorList>
            <consortium name="EnsemblMetazoa"/>
        </authorList>
    </citation>
    <scope>IDENTIFICATION</scope>
</reference>
<dbReference type="EnsemblMetazoa" id="HelroT75869">
    <property type="protein sequence ID" value="HelroP75869"/>
    <property type="gene ID" value="HelroG75869"/>
</dbReference>
<keyword evidence="1" id="KW-0472">Membrane</keyword>
<dbReference type="FunCoup" id="T1G2B8">
    <property type="interactions" value="921"/>
</dbReference>
<dbReference type="eggNOG" id="KOG3631">
    <property type="taxonomic scope" value="Eukaryota"/>
</dbReference>
<evidence type="ECO:0000313" key="3">
    <source>
        <dbReference type="EnsemblMetazoa" id="HelroP75869"/>
    </source>
</evidence>
<dbReference type="Proteomes" id="UP000015101">
    <property type="component" value="Unassembled WGS sequence"/>
</dbReference>
<dbReference type="HOGENOM" id="CLU_145619_1_0_1"/>
<dbReference type="AlphaFoldDB" id="T1G2B8"/>
<organism evidence="3 4">
    <name type="scientific">Helobdella robusta</name>
    <name type="common">Californian leech</name>
    <dbReference type="NCBI Taxonomy" id="6412"/>
    <lineage>
        <taxon>Eukaryota</taxon>
        <taxon>Metazoa</taxon>
        <taxon>Spiralia</taxon>
        <taxon>Lophotrochozoa</taxon>
        <taxon>Annelida</taxon>
        <taxon>Clitellata</taxon>
        <taxon>Hirudinea</taxon>
        <taxon>Rhynchobdellida</taxon>
        <taxon>Glossiphoniidae</taxon>
        <taxon>Helobdella</taxon>
    </lineage>
</organism>
<feature type="transmembrane region" description="Helical" evidence="1">
    <location>
        <begin position="20"/>
        <end position="37"/>
    </location>
</feature>
<dbReference type="InterPro" id="IPR019396">
    <property type="entry name" value="TM_Fragile-X-F-assoc"/>
</dbReference>
<gene>
    <name evidence="3" type="primary">20215216</name>
    <name evidence="2" type="ORF">HELRODRAFT_75869</name>
</gene>
<keyword evidence="4" id="KW-1185">Reference proteome</keyword>
<feature type="transmembrane region" description="Helical" evidence="1">
    <location>
        <begin position="81"/>
        <end position="102"/>
    </location>
</feature>
<feature type="transmembrane region" description="Helical" evidence="1">
    <location>
        <begin position="114"/>
        <end position="133"/>
    </location>
</feature>
<dbReference type="PANTHER" id="PTHR13568:SF9">
    <property type="entry name" value="TRANSMEMBRANE PROTEIN 203"/>
    <property type="match status" value="1"/>
</dbReference>
<reference evidence="4" key="1">
    <citation type="submission" date="2012-12" db="EMBL/GenBank/DDBJ databases">
        <authorList>
            <person name="Hellsten U."/>
            <person name="Grimwood J."/>
            <person name="Chapman J.A."/>
            <person name="Shapiro H."/>
            <person name="Aerts A."/>
            <person name="Otillar R.P."/>
            <person name="Terry A.Y."/>
            <person name="Boore J.L."/>
            <person name="Simakov O."/>
            <person name="Marletaz F."/>
            <person name="Cho S.-J."/>
            <person name="Edsinger-Gonzales E."/>
            <person name="Havlak P."/>
            <person name="Kuo D.-H."/>
            <person name="Larsson T."/>
            <person name="Lv J."/>
            <person name="Arendt D."/>
            <person name="Savage R."/>
            <person name="Osoegawa K."/>
            <person name="de Jong P."/>
            <person name="Lindberg D.R."/>
            <person name="Seaver E.C."/>
            <person name="Weisblat D.A."/>
            <person name="Putnam N.H."/>
            <person name="Grigoriev I.V."/>
            <person name="Rokhsar D.S."/>
        </authorList>
    </citation>
    <scope>NUCLEOTIDE SEQUENCE</scope>
</reference>
<dbReference type="PANTHER" id="PTHR13568">
    <property type="entry name" value="FAM11A, B PROTEIN"/>
    <property type="match status" value="1"/>
</dbReference>
<dbReference type="InParanoid" id="T1G2B8"/>
<keyword evidence="1" id="KW-1133">Transmembrane helix</keyword>
<feature type="transmembrane region" description="Helical" evidence="1">
    <location>
        <begin position="43"/>
        <end position="69"/>
    </location>
</feature>
<accession>T1G2B8</accession>
<evidence type="ECO:0000313" key="2">
    <source>
        <dbReference type="EMBL" id="ESO07734.1"/>
    </source>
</evidence>
<dbReference type="OMA" id="TIFEIWL"/>
<dbReference type="GO" id="GO:0006874">
    <property type="term" value="P:intracellular calcium ion homeostasis"/>
    <property type="evidence" value="ECO:0000318"/>
    <property type="project" value="GO_Central"/>
</dbReference>
<dbReference type="Pfam" id="PF10269">
    <property type="entry name" value="Tmemb_185A"/>
    <property type="match status" value="1"/>
</dbReference>
<evidence type="ECO:0000313" key="4">
    <source>
        <dbReference type="Proteomes" id="UP000015101"/>
    </source>
</evidence>
<dbReference type="EMBL" id="KB096183">
    <property type="protein sequence ID" value="ESO07734.1"/>
    <property type="molecule type" value="Genomic_DNA"/>
</dbReference>
<dbReference type="CTD" id="20215216"/>
<name>T1G2B8_HELRO</name>
<reference evidence="2 4" key="2">
    <citation type="journal article" date="2013" name="Nature">
        <title>Insights into bilaterian evolution from three spiralian genomes.</title>
        <authorList>
            <person name="Simakov O."/>
            <person name="Marletaz F."/>
            <person name="Cho S.J."/>
            <person name="Edsinger-Gonzales E."/>
            <person name="Havlak P."/>
            <person name="Hellsten U."/>
            <person name="Kuo D.H."/>
            <person name="Larsson T."/>
            <person name="Lv J."/>
            <person name="Arendt D."/>
            <person name="Savage R."/>
            <person name="Osoegawa K."/>
            <person name="de Jong P."/>
            <person name="Grimwood J."/>
            <person name="Chapman J.A."/>
            <person name="Shapiro H."/>
            <person name="Aerts A."/>
            <person name="Otillar R.P."/>
            <person name="Terry A.Y."/>
            <person name="Boore J.L."/>
            <person name="Grigoriev I.V."/>
            <person name="Lindberg D.R."/>
            <person name="Seaver E.C."/>
            <person name="Weisblat D.A."/>
            <person name="Putnam N.H."/>
            <person name="Rokhsar D.S."/>
        </authorList>
    </citation>
    <scope>NUCLEOTIDE SEQUENCE</scope>
</reference>
<dbReference type="GO" id="GO:0005783">
    <property type="term" value="C:endoplasmic reticulum"/>
    <property type="evidence" value="ECO:0000318"/>
    <property type="project" value="GO_Central"/>
</dbReference>
<dbReference type="OrthoDB" id="6234541at2759"/>
<dbReference type="KEGG" id="hro:HELRODRAFT_75869"/>
<dbReference type="RefSeq" id="XP_009014345.1">
    <property type="nucleotide sequence ID" value="XM_009016097.1"/>
</dbReference>
<dbReference type="GeneID" id="20215216"/>
<keyword evidence="1" id="KW-0812">Transmembrane</keyword>
<evidence type="ECO:0000256" key="1">
    <source>
        <dbReference type="SAM" id="Phobius"/>
    </source>
</evidence>
<dbReference type="STRING" id="6412.T1G2B8"/>
<sequence length="135" mass="15602">MFLSYDKVSKVLGMTMYELWINLVCILLSSVLLVLKLEDVLEMSWFIVFTPMFVCSGLLAYLIIIMYIRSLQSRSISRQSATFKMFFSSFFTIALFSFYLLVCLKLNNLSHLSFSIILTPLYLALVVSIFQVCKN</sequence>
<protein>
    <submittedName>
        <fullName evidence="2 3">Uncharacterized protein</fullName>
    </submittedName>
</protein>
<dbReference type="EMBL" id="AMQM01003502">
    <property type="status" value="NOT_ANNOTATED_CDS"/>
    <property type="molecule type" value="Genomic_DNA"/>
</dbReference>